<organism evidence="1 2">
    <name type="scientific">Microseira wollei NIES-4236</name>
    <dbReference type="NCBI Taxonomy" id="2530354"/>
    <lineage>
        <taxon>Bacteria</taxon>
        <taxon>Bacillati</taxon>
        <taxon>Cyanobacteriota</taxon>
        <taxon>Cyanophyceae</taxon>
        <taxon>Oscillatoriophycideae</taxon>
        <taxon>Aerosakkonematales</taxon>
        <taxon>Aerosakkonemataceae</taxon>
        <taxon>Microseira</taxon>
    </lineage>
</organism>
<protein>
    <submittedName>
        <fullName evidence="1">Uncharacterized protein</fullName>
    </submittedName>
</protein>
<dbReference type="RefSeq" id="WP_226594287.1">
    <property type="nucleotide sequence ID" value="NZ_BLAY01000342.1"/>
</dbReference>
<evidence type="ECO:0000313" key="2">
    <source>
        <dbReference type="Proteomes" id="UP001050975"/>
    </source>
</evidence>
<keyword evidence="2" id="KW-1185">Reference proteome</keyword>
<reference evidence="1" key="1">
    <citation type="submission" date="2019-10" db="EMBL/GenBank/DDBJ databases">
        <title>Draft genome sequece of Microseira wollei NIES-4236.</title>
        <authorList>
            <person name="Yamaguchi H."/>
            <person name="Suzuki S."/>
            <person name="Kawachi M."/>
        </authorList>
    </citation>
    <scope>NUCLEOTIDE SEQUENCE</scope>
    <source>
        <strain evidence="1">NIES-4236</strain>
    </source>
</reference>
<dbReference type="EMBL" id="BLAY01000342">
    <property type="protein sequence ID" value="GET44385.1"/>
    <property type="molecule type" value="Genomic_DNA"/>
</dbReference>
<accession>A0AAV3XSK5</accession>
<gene>
    <name evidence="1" type="ORF">MiSe_92120</name>
</gene>
<name>A0AAV3XSK5_9CYAN</name>
<sequence length="216" mass="26247">MTYQFNPSQPGVFTELYLPKKSRYQGILYDTLTRGFDWDYVKQHFRIHQESIQKFLQNSGRVSHYTREDIEGMDQVFYGYSMYEVDGVFYGKVQIDEERTQVIRMRFFPKLEPMISELEAQGYNSYNIINLIRRYIRANWEQNEPELEAIAKREIYAKEKVIPYLDRWELNIQLFLFGYIVFAISEEIRKLEKKEEEIWVTSFWYLEVNVVKKTEE</sequence>
<proteinExistence type="predicted"/>
<evidence type="ECO:0000313" key="1">
    <source>
        <dbReference type="EMBL" id="GET44385.1"/>
    </source>
</evidence>
<dbReference type="Proteomes" id="UP001050975">
    <property type="component" value="Unassembled WGS sequence"/>
</dbReference>
<dbReference type="AlphaFoldDB" id="A0AAV3XSK5"/>
<comment type="caution">
    <text evidence="1">The sequence shown here is derived from an EMBL/GenBank/DDBJ whole genome shotgun (WGS) entry which is preliminary data.</text>
</comment>